<keyword evidence="2" id="KW-1185">Reference proteome</keyword>
<dbReference type="GO" id="GO:0061908">
    <property type="term" value="C:phagophore"/>
    <property type="evidence" value="ECO:0007669"/>
    <property type="project" value="TreeGrafter"/>
</dbReference>
<dbReference type="GeneID" id="113688461"/>
<dbReference type="GO" id="GO:0006950">
    <property type="term" value="P:response to stress"/>
    <property type="evidence" value="ECO:0007669"/>
    <property type="project" value="TreeGrafter"/>
</dbReference>
<feature type="region of interest" description="Disordered" evidence="1">
    <location>
        <begin position="410"/>
        <end position="430"/>
    </location>
</feature>
<dbReference type="PANTHER" id="PTHR34659">
    <property type="entry name" value="BNAA05G11610D PROTEIN"/>
    <property type="match status" value="1"/>
</dbReference>
<feature type="region of interest" description="Disordered" evidence="1">
    <location>
        <begin position="93"/>
        <end position="142"/>
    </location>
</feature>
<dbReference type="RefSeq" id="XP_071905231.1">
    <property type="nucleotide sequence ID" value="XM_072049130.1"/>
</dbReference>
<evidence type="ECO:0000313" key="4">
    <source>
        <dbReference type="RefSeq" id="XP_071905231.1"/>
    </source>
</evidence>
<dbReference type="RefSeq" id="XP_027062082.1">
    <property type="nucleotide sequence ID" value="XM_027206281.1"/>
</dbReference>
<organism evidence="2 3">
    <name type="scientific">Coffea arabica</name>
    <name type="common">Arabian coffee</name>
    <dbReference type="NCBI Taxonomy" id="13443"/>
    <lineage>
        <taxon>Eukaryota</taxon>
        <taxon>Viridiplantae</taxon>
        <taxon>Streptophyta</taxon>
        <taxon>Embryophyta</taxon>
        <taxon>Tracheophyta</taxon>
        <taxon>Spermatophyta</taxon>
        <taxon>Magnoliopsida</taxon>
        <taxon>eudicotyledons</taxon>
        <taxon>Gunneridae</taxon>
        <taxon>Pentapetalae</taxon>
        <taxon>asterids</taxon>
        <taxon>lamiids</taxon>
        <taxon>Gentianales</taxon>
        <taxon>Rubiaceae</taxon>
        <taxon>Ixoroideae</taxon>
        <taxon>Gardenieae complex</taxon>
        <taxon>Bertiereae - Coffeeae clade</taxon>
        <taxon>Coffeeae</taxon>
        <taxon>Coffea</taxon>
    </lineage>
</organism>
<evidence type="ECO:0000313" key="2">
    <source>
        <dbReference type="Proteomes" id="UP001652660"/>
    </source>
</evidence>
<name>A0A6P6S9C0_COFAR</name>
<feature type="compositionally biased region" description="Basic and acidic residues" evidence="1">
    <location>
        <begin position="101"/>
        <end position="123"/>
    </location>
</feature>
<evidence type="ECO:0000313" key="3">
    <source>
        <dbReference type="RefSeq" id="XP_027062082.1"/>
    </source>
</evidence>
<protein>
    <submittedName>
        <fullName evidence="3">Uncharacterized protein LOC113688461</fullName>
    </submittedName>
    <submittedName>
        <fullName evidence="4">Uncharacterized protein isoform X1</fullName>
    </submittedName>
</protein>
<accession>A0A6P6S9C0</accession>
<dbReference type="OrthoDB" id="1644512at2759"/>
<gene>
    <name evidence="3 4" type="primary">LOC113688461</name>
</gene>
<dbReference type="Proteomes" id="UP001652660">
    <property type="component" value="Chromosome 5e"/>
</dbReference>
<reference evidence="2" key="1">
    <citation type="journal article" date="2025" name="Foods">
        <title>Unveiling the Microbial Signatures of Arabica Coffee Cherries: Insights into Ripeness Specific Diversity, Functional Traits, and Implications for Quality and Safety.</title>
        <authorList>
            <consortium name="RefSeq"/>
            <person name="Tenea G.N."/>
            <person name="Cifuentes V."/>
            <person name="Reyes P."/>
            <person name="Cevallos-Vallejos M."/>
        </authorList>
    </citation>
    <scope>NUCLEOTIDE SEQUENCE [LARGE SCALE GENOMIC DNA]</scope>
</reference>
<evidence type="ECO:0000256" key="1">
    <source>
        <dbReference type="SAM" id="MobiDB-lite"/>
    </source>
</evidence>
<proteinExistence type="predicted"/>
<dbReference type="InterPro" id="IPR053273">
    <property type="entry name" value="CST_Regulator"/>
</dbReference>
<dbReference type="AlphaFoldDB" id="A0A6P6S9C0"/>
<feature type="region of interest" description="Disordered" evidence="1">
    <location>
        <begin position="799"/>
        <end position="827"/>
    </location>
</feature>
<feature type="compositionally biased region" description="Basic and acidic residues" evidence="1">
    <location>
        <begin position="418"/>
        <end position="430"/>
    </location>
</feature>
<reference evidence="3" key="2">
    <citation type="submission" date="2025-04" db="UniProtKB">
        <authorList>
            <consortium name="RefSeq"/>
        </authorList>
    </citation>
    <scope>IDENTIFICATION</scope>
    <source>
        <tissue evidence="3 4">Leaves</tissue>
    </source>
</reference>
<dbReference type="GO" id="GO:0005776">
    <property type="term" value="C:autophagosome"/>
    <property type="evidence" value="ECO:0007669"/>
    <property type="project" value="TreeGrafter"/>
</dbReference>
<sequence length="827" mass="92460">MDLKSKGRTWVGNIYHKFEAICQEVDDFVNKDTSKYVENEVQTIGESVNKICPNVVHDFHPYLEDNKQAKAHGGTRTQNDVERTSFKSRVAFKEKHRHVSEKKSSKEQDRFDVKGCDPNEVDHLGQFSPPPASDSAQVAEKDSHWKETSDAAICSNTELVLQENVRWEDYSASSYLNFPRAEYSSKLPLCPRDNLLIDNLESPVDGILYGPAEISNEEYLRNSILDEFSSRIFVQGVGLRTSEMDRMTCNSTDLSKESETGLFLEQDGESTMYKKLETGAEENAKVKEHHASELASSLEGKNSWELLWTQEQHPVGLEDKNSSFRSSADEDHKIPDLEKCSPETLVPNTVLRVVPVKQVADDNAEPADEAVVNLSSQHDDHVEFIKCGTGLEANVRKEHLVVDNRGYLSHESSSDLSLHPREKHPDAEDSKLLQDKSLYKSLPISTNEDYWSTIPAKLSPETSVNDEILRPFQQKEGECNSPQCSNETKTDLSLDCYRSCMSSDFSFDKDCLVEKHASSEHLRFPKCSRKLHVETDELSSLNSGYLSGLSLIYRTEDHRNTMPTKMSPVNSVNDAGLSASQKDKTMCNNLSDVLSTNSSSELVSSGISWKHKLAETEASSSSMSTELLDPPEFSHGNCTKKTEEVCCDYTDSGGSASTLSSSSCASLFGLTSRNKDVNLVPAFPRTSSSADSSSTDKSMLDSFGNKLQQSFEGIVDDSVSDISDADMETIDLSDKAKLEESCVIVDNELLYAASCRPRKFRSYKKLIQEAFASRKRIIKEYEQLSIWYGDIDSDTSFHSDQHLSPHMTSASRPSQARDLGESEWELL</sequence>
<dbReference type="PANTHER" id="PTHR34659:SF1">
    <property type="entry name" value="PROTEIN EGT2"/>
    <property type="match status" value="1"/>
</dbReference>